<feature type="compositionally biased region" description="Low complexity" evidence="1">
    <location>
        <begin position="234"/>
        <end position="267"/>
    </location>
</feature>
<evidence type="ECO:0000313" key="2">
    <source>
        <dbReference type="EMBL" id="POY73873.1"/>
    </source>
</evidence>
<dbReference type="AlphaFoldDB" id="A0A2S5BAT2"/>
<feature type="compositionally biased region" description="Low complexity" evidence="1">
    <location>
        <begin position="409"/>
        <end position="420"/>
    </location>
</feature>
<dbReference type="Pfam" id="PF08642">
    <property type="entry name" value="Rxt3"/>
    <property type="match status" value="1"/>
</dbReference>
<dbReference type="Proteomes" id="UP000237144">
    <property type="component" value="Unassembled WGS sequence"/>
</dbReference>
<feature type="compositionally biased region" description="Low complexity" evidence="1">
    <location>
        <begin position="558"/>
        <end position="571"/>
    </location>
</feature>
<feature type="region of interest" description="Disordered" evidence="1">
    <location>
        <begin position="951"/>
        <end position="973"/>
    </location>
</feature>
<dbReference type="InterPro" id="IPR013951">
    <property type="entry name" value="Rxt3"/>
</dbReference>
<protein>
    <recommendedName>
        <fullName evidence="4">Histone deacetylation protein Rxt3</fullName>
    </recommendedName>
</protein>
<evidence type="ECO:0000313" key="3">
    <source>
        <dbReference type="Proteomes" id="UP000237144"/>
    </source>
</evidence>
<feature type="compositionally biased region" description="Low complexity" evidence="1">
    <location>
        <begin position="78"/>
        <end position="122"/>
    </location>
</feature>
<reference evidence="2 3" key="1">
    <citation type="journal article" date="2018" name="Front. Microbiol.">
        <title>Prospects for Fungal Bioremediation of Acidic Radioactive Waste Sites: Characterization and Genome Sequence of Rhodotorula taiwanensis MD1149.</title>
        <authorList>
            <person name="Tkavc R."/>
            <person name="Matrosova V.Y."/>
            <person name="Grichenko O.E."/>
            <person name="Gostincar C."/>
            <person name="Volpe R.P."/>
            <person name="Klimenkova P."/>
            <person name="Gaidamakova E.K."/>
            <person name="Zhou C.E."/>
            <person name="Stewart B.J."/>
            <person name="Lyman M.G."/>
            <person name="Malfatti S.A."/>
            <person name="Rubinfeld B."/>
            <person name="Courtot M."/>
            <person name="Singh J."/>
            <person name="Dalgard C.L."/>
            <person name="Hamilton T."/>
            <person name="Frey K.G."/>
            <person name="Gunde-Cimerman N."/>
            <person name="Dugan L."/>
            <person name="Daly M.J."/>
        </authorList>
    </citation>
    <scope>NUCLEOTIDE SEQUENCE [LARGE SCALE GENOMIC DNA]</scope>
    <source>
        <strain evidence="2 3">MD1149</strain>
    </source>
</reference>
<feature type="compositionally biased region" description="Basic and acidic residues" evidence="1">
    <location>
        <begin position="478"/>
        <end position="487"/>
    </location>
</feature>
<organism evidence="2 3">
    <name type="scientific">Rhodotorula taiwanensis</name>
    <dbReference type="NCBI Taxonomy" id="741276"/>
    <lineage>
        <taxon>Eukaryota</taxon>
        <taxon>Fungi</taxon>
        <taxon>Dikarya</taxon>
        <taxon>Basidiomycota</taxon>
        <taxon>Pucciniomycotina</taxon>
        <taxon>Microbotryomycetes</taxon>
        <taxon>Sporidiobolales</taxon>
        <taxon>Sporidiobolaceae</taxon>
        <taxon>Rhodotorula</taxon>
    </lineage>
</organism>
<feature type="compositionally biased region" description="Low complexity" evidence="1">
    <location>
        <begin position="443"/>
        <end position="454"/>
    </location>
</feature>
<dbReference type="OrthoDB" id="3596986at2759"/>
<feature type="compositionally biased region" description="Low complexity" evidence="1">
    <location>
        <begin position="1"/>
        <end position="21"/>
    </location>
</feature>
<evidence type="ECO:0008006" key="4">
    <source>
        <dbReference type="Google" id="ProtNLM"/>
    </source>
</evidence>
<feature type="compositionally biased region" description="Low complexity" evidence="1">
    <location>
        <begin position="353"/>
        <end position="393"/>
    </location>
</feature>
<sequence>MAESQATPAASTAAPVGLTPAAPAPVAPTGGQPAPVNNPPTTAPSILPGAPLSSAEKSLFPSAMPGGSRPLPGLPNFGSPAPAAPSSTGGATPSSGAGAAGSPAPLSAASPPYSAGLSAPASRIGQTGRSPSATSPYAPHAPSKSPSIPPSAYPGHGATPTPPIIPPPAAGRSPATSPNPPRAATVPTTHPQQSPPPPPSSSQAAGSGTVAASSRGNPMSVSSMLSGPSRDRPVAAYSPTAAADSGAAAPGTSAAPVVSATPTATTPQSGGSAPPAPAAKAVGTPQPPVMPPSQPAVSKPPASAPASANSATTAPAPNTATPGGLERSSYPPLPSAYARESPYAPAPGGASNPSSRPSGQQQQPASGGASYQHSTWSSASAALAHAQAQQQQAKDSLFPAAGGSAGQTPSPGGAAARPPSTNGPGPYGSSAAARTASGLQNGASTTVPTASTSANGTNGGAASFAWQAQAAQQAQQVQRERERESDASKSALAAAMQARPGQVGQASQQQQQQQQPPSSSASYGAVRGHTAGTTPPLSNGASATAAASGHKRRRSELPATTAAPVTAEPAIETPPAPPPAAPAPPLFSYADQRRACIRPPMVEVVNEAIDAWERQHREDGEKSGRRPFCGRVVYDALVPPAKLLDGDVLANGVGGYVEILVPTTWILGPASSRPLADSQYEPVRSTCSVPPRDLPPVAFSVGSPASYAGEALPQTSPSTPLALPTHLADLPGFRKRQVWGTDVYTDDSDILALLVHSGWLRVTRRERKRRAGEKGAGVDAIRRARIEGEERIEIAAASDAEGAAIADAQAIKVTLGVVPPLVRYQGIERQGVRSRSWGNGHDGVSLRVEHVELLQELPTIRPPRLRKSVAAEVAHQLATWDERLLVAEQHEVDQLHTLKRREPLVSMRPPKRYRLDRSSPADGVADTPAEPVVISDTFVLPLGEGAGRFVDAEEAGASADEDGLDTTDAMEVE</sequence>
<comment type="caution">
    <text evidence="2">The sequence shown here is derived from an EMBL/GenBank/DDBJ whole genome shotgun (WGS) entry which is preliminary data.</text>
</comment>
<dbReference type="STRING" id="741276.A0A2S5BAT2"/>
<accession>A0A2S5BAT2</accession>
<feature type="compositionally biased region" description="Polar residues" evidence="1">
    <location>
        <begin position="124"/>
        <end position="135"/>
    </location>
</feature>
<feature type="compositionally biased region" description="Low complexity" evidence="1">
    <location>
        <begin position="461"/>
        <end position="477"/>
    </location>
</feature>
<feature type="compositionally biased region" description="Polar residues" evidence="1">
    <location>
        <begin position="204"/>
        <end position="226"/>
    </location>
</feature>
<keyword evidence="3" id="KW-1185">Reference proteome</keyword>
<feature type="compositionally biased region" description="Acidic residues" evidence="1">
    <location>
        <begin position="959"/>
        <end position="973"/>
    </location>
</feature>
<feature type="compositionally biased region" description="Pro residues" evidence="1">
    <location>
        <begin position="285"/>
        <end position="294"/>
    </location>
</feature>
<feature type="compositionally biased region" description="Pro residues" evidence="1">
    <location>
        <begin position="160"/>
        <end position="169"/>
    </location>
</feature>
<gene>
    <name evidence="2" type="ORF">BMF94_3043</name>
</gene>
<feature type="compositionally biased region" description="Low complexity" evidence="1">
    <location>
        <begin position="295"/>
        <end position="322"/>
    </location>
</feature>
<proteinExistence type="predicted"/>
<name>A0A2S5BAT2_9BASI</name>
<feature type="compositionally biased region" description="Low complexity" evidence="1">
    <location>
        <begin position="488"/>
        <end position="498"/>
    </location>
</feature>
<feature type="compositionally biased region" description="Pro residues" evidence="1">
    <location>
        <begin position="572"/>
        <end position="585"/>
    </location>
</feature>
<evidence type="ECO:0000256" key="1">
    <source>
        <dbReference type="SAM" id="MobiDB-lite"/>
    </source>
</evidence>
<feature type="compositionally biased region" description="Low complexity" evidence="1">
    <location>
        <begin position="505"/>
        <end position="522"/>
    </location>
</feature>
<dbReference type="EMBL" id="PJQD01000033">
    <property type="protein sequence ID" value="POY73873.1"/>
    <property type="molecule type" value="Genomic_DNA"/>
</dbReference>
<feature type="region of interest" description="Disordered" evidence="1">
    <location>
        <begin position="1"/>
        <end position="586"/>
    </location>
</feature>